<name>A0AAV5G2F3_CORAM</name>
<dbReference type="AlphaFoldDB" id="A0AAV5G2F3"/>
<comment type="caution">
    <text evidence="2">The sequence shown here is derived from an EMBL/GenBank/DDBJ whole genome shotgun (WGS) entry which is preliminary data.</text>
</comment>
<protein>
    <recommendedName>
        <fullName evidence="4">DNA-binding protein</fullName>
    </recommendedName>
</protein>
<accession>A0AAV5G2F3</accession>
<sequence>MFPAVELGATVENVNDKNLQPSGTAMRAQTAAKKLGIYLPAAPQEFQDRAITHAELRDLHTNPPEWLSELRRTGPYPRPVVAQKLGISVTALKKNDMDKPLDAAEIKELLENQPDWLRAARTTHAESRPEGTSADDASAEDAATEGAAESNAPEATTSAELDDEDFVESVEKSLAESEAAVEESAEPEEK</sequence>
<feature type="region of interest" description="Disordered" evidence="1">
    <location>
        <begin position="122"/>
        <end position="190"/>
    </location>
</feature>
<dbReference type="EMBL" id="BQKK01000002">
    <property type="protein sequence ID" value="GJN42688.1"/>
    <property type="molecule type" value="Genomic_DNA"/>
</dbReference>
<dbReference type="Pfam" id="PF19460">
    <property type="entry name" value="DUF5997"/>
    <property type="match status" value="1"/>
</dbReference>
<evidence type="ECO:0000256" key="1">
    <source>
        <dbReference type="SAM" id="MobiDB-lite"/>
    </source>
</evidence>
<evidence type="ECO:0000313" key="3">
    <source>
        <dbReference type="Proteomes" id="UP001054925"/>
    </source>
</evidence>
<gene>
    <name evidence="2" type="ORF">CAT723_11670</name>
</gene>
<dbReference type="Proteomes" id="UP001054925">
    <property type="component" value="Unassembled WGS sequence"/>
</dbReference>
<feature type="compositionally biased region" description="Acidic residues" evidence="1">
    <location>
        <begin position="179"/>
        <end position="190"/>
    </location>
</feature>
<organism evidence="2 3">
    <name type="scientific">Corynebacterium ammoniagenes</name>
    <name type="common">Brevibacterium ammoniagenes</name>
    <dbReference type="NCBI Taxonomy" id="1697"/>
    <lineage>
        <taxon>Bacteria</taxon>
        <taxon>Bacillati</taxon>
        <taxon>Actinomycetota</taxon>
        <taxon>Actinomycetes</taxon>
        <taxon>Mycobacteriales</taxon>
        <taxon>Corynebacteriaceae</taxon>
        <taxon>Corynebacterium</taxon>
    </lineage>
</organism>
<dbReference type="InterPro" id="IPR046039">
    <property type="entry name" value="DUF5997"/>
</dbReference>
<proteinExistence type="predicted"/>
<evidence type="ECO:0008006" key="4">
    <source>
        <dbReference type="Google" id="ProtNLM"/>
    </source>
</evidence>
<reference evidence="2" key="1">
    <citation type="submission" date="2021-12" db="EMBL/GenBank/DDBJ databases">
        <title>Draft genome sequence of Corynebacterium ammoniagenes strain T-723.</title>
        <authorList>
            <person name="Matsuzawa M."/>
            <person name="Hiratani M."/>
            <person name="Abe I."/>
            <person name="Tsuji Y."/>
            <person name="Nakamura J."/>
        </authorList>
    </citation>
    <scope>NUCLEOTIDE SEQUENCE</scope>
    <source>
        <strain evidence="2">T-723</strain>
    </source>
</reference>
<evidence type="ECO:0000313" key="2">
    <source>
        <dbReference type="EMBL" id="GJN42688.1"/>
    </source>
</evidence>